<keyword evidence="4" id="KW-0378">Hydrolase</keyword>
<dbReference type="GO" id="GO:0009166">
    <property type="term" value="P:nucleotide catabolic process"/>
    <property type="evidence" value="ECO:0007669"/>
    <property type="project" value="InterPro"/>
</dbReference>
<dbReference type="InterPro" id="IPR036907">
    <property type="entry name" value="5'-Nucleotdase_C_sf"/>
</dbReference>
<dbReference type="EMBL" id="CBSW010000271">
    <property type="protein sequence ID" value="CDG98940.1"/>
    <property type="molecule type" value="Genomic_DNA"/>
</dbReference>
<evidence type="ECO:0000259" key="5">
    <source>
        <dbReference type="Pfam" id="PF00149"/>
    </source>
</evidence>
<evidence type="ECO:0000313" key="7">
    <source>
        <dbReference type="EMBL" id="CDG98940.1"/>
    </source>
</evidence>
<keyword evidence="3" id="KW-0732">Signal</keyword>
<proteinExistence type="inferred from homology"/>
<evidence type="ECO:0000256" key="4">
    <source>
        <dbReference type="RuleBase" id="RU362119"/>
    </source>
</evidence>
<dbReference type="GO" id="GO:0005576">
    <property type="term" value="C:extracellular region"/>
    <property type="evidence" value="ECO:0007669"/>
    <property type="project" value="UniProtKB-SubCell"/>
</dbReference>
<dbReference type="InterPro" id="IPR029052">
    <property type="entry name" value="Metallo-depent_PP-like"/>
</dbReference>
<keyword evidence="2" id="KW-0964">Secreted</keyword>
<dbReference type="Pfam" id="PF02872">
    <property type="entry name" value="5_nucleotid_C"/>
    <property type="match status" value="1"/>
</dbReference>
<organism evidence="7">
    <name type="scientific">Xenorhabdus bovienii str. puntauvense</name>
    <dbReference type="NCBI Taxonomy" id="1398201"/>
    <lineage>
        <taxon>Bacteria</taxon>
        <taxon>Pseudomonadati</taxon>
        <taxon>Pseudomonadota</taxon>
        <taxon>Gammaproteobacteria</taxon>
        <taxon>Enterobacterales</taxon>
        <taxon>Morganellaceae</taxon>
        <taxon>Xenorhabdus</taxon>
    </lineage>
</organism>
<dbReference type="Proteomes" id="UP000028511">
    <property type="component" value="Unassembled WGS sequence"/>
</dbReference>
<dbReference type="AlphaFoldDB" id="A0A077NMJ1"/>
<protein>
    <submittedName>
        <fullName evidence="7">Putative 5`-nucleotidase family protein</fullName>
    </submittedName>
</protein>
<comment type="similarity">
    <text evidence="4">Belongs to the 5'-nucleotidase family.</text>
</comment>
<dbReference type="Gene3D" id="3.60.21.10">
    <property type="match status" value="1"/>
</dbReference>
<dbReference type="FunFam" id="3.90.780.10:FF:000004">
    <property type="entry name" value="UDP-sugar hydrolase, putative"/>
    <property type="match status" value="1"/>
</dbReference>
<dbReference type="InterPro" id="IPR008334">
    <property type="entry name" value="5'-Nucleotdase_C"/>
</dbReference>
<dbReference type="SUPFAM" id="SSF56300">
    <property type="entry name" value="Metallo-dependent phosphatases"/>
    <property type="match status" value="1"/>
</dbReference>
<comment type="subcellular location">
    <subcellularLocation>
        <location evidence="1">Secreted</location>
    </subcellularLocation>
</comment>
<evidence type="ECO:0000256" key="1">
    <source>
        <dbReference type="ARBA" id="ARBA00004613"/>
    </source>
</evidence>
<feature type="domain" description="Calcineurin-like phosphoesterase" evidence="5">
    <location>
        <begin position="47"/>
        <end position="287"/>
    </location>
</feature>
<accession>A0A077NMJ1</accession>
<dbReference type="InterPro" id="IPR006179">
    <property type="entry name" value="5_nucleotidase/apyrase"/>
</dbReference>
<dbReference type="PANTHER" id="PTHR11575">
    <property type="entry name" value="5'-NUCLEOTIDASE-RELATED"/>
    <property type="match status" value="1"/>
</dbReference>
<dbReference type="GO" id="GO:0030288">
    <property type="term" value="C:outer membrane-bounded periplasmic space"/>
    <property type="evidence" value="ECO:0007669"/>
    <property type="project" value="TreeGrafter"/>
</dbReference>
<dbReference type="PANTHER" id="PTHR11575:SF24">
    <property type="entry name" value="5'-NUCLEOTIDASE"/>
    <property type="match status" value="1"/>
</dbReference>
<dbReference type="PRINTS" id="PR01607">
    <property type="entry name" value="APYRASEFAMLY"/>
</dbReference>
<sequence>MGQADCFIDKGFLIMRFFKLLPIVLALTAAGCATKPADDTANRVDVRVLALNDFHGALKAPGPNQPGGIEHMATLLKELKQENPNNIVVAAGDMIGASPLLSSMFHDEPSIEALSLAGLEATSVGNHEFDKGKDELLRKQNGGCHPVTGCQGPTPFKGAEFQYLSANVTVDKTGKTLFPEYVIKEFDGIPVAFIGLTLEGTPAIVTPQGTEGLSFANEVKTINALVPELQKKGVKAIGVLIHEGAAQKREGGRIDVNACNDVTGKVLDIVNHLDKEVDFVISGHTHQAYNCVINGKSVTSAESNGALITRLDLKLDKTTKDVVDFKAKNIWVDNRKYAKDPQITNLLAAYEKIATPLANRVIGKLESNLTQQTTHGGESSLGKVIADAHLFTTAPKKAGGAQLAFVNGGGIRAPMDAGDVTYNAIYTVQPFSNMLVTKTLTGEQIKRLLEQQWDRSRPQILAISHSFEYAWDSSKPVGERVMVSSMKINGKPVDLKAKYRVAANEYLATGGSNFSVFKEGTDPVYSVPDIEAVVNYFAKKSPIIYPKQDRIVDINRK</sequence>
<dbReference type="Gene3D" id="3.90.780.10">
    <property type="entry name" value="5'-Nucleotidase, C-terminal domain"/>
    <property type="match status" value="1"/>
</dbReference>
<name>A0A077NMJ1_XENBV</name>
<dbReference type="GO" id="GO:0008768">
    <property type="term" value="F:UDP-sugar diphosphatase activity"/>
    <property type="evidence" value="ECO:0007669"/>
    <property type="project" value="TreeGrafter"/>
</dbReference>
<dbReference type="SUPFAM" id="SSF55816">
    <property type="entry name" value="5'-nucleotidase (syn. UDP-sugar hydrolase), C-terminal domain"/>
    <property type="match status" value="1"/>
</dbReference>
<dbReference type="HOGENOM" id="CLU_005854_5_2_6"/>
<evidence type="ECO:0000256" key="3">
    <source>
        <dbReference type="ARBA" id="ARBA00022729"/>
    </source>
</evidence>
<dbReference type="GO" id="GO:0008253">
    <property type="term" value="F:5'-nucleotidase activity"/>
    <property type="evidence" value="ECO:0007669"/>
    <property type="project" value="TreeGrafter"/>
</dbReference>
<feature type="domain" description="5'-Nucleotidase C-terminal" evidence="6">
    <location>
        <begin position="361"/>
        <end position="519"/>
    </location>
</feature>
<evidence type="ECO:0000259" key="6">
    <source>
        <dbReference type="Pfam" id="PF02872"/>
    </source>
</evidence>
<keyword evidence="4" id="KW-0547">Nucleotide-binding</keyword>
<reference evidence="7" key="1">
    <citation type="submission" date="2013-07" db="EMBL/GenBank/DDBJ databases">
        <title>Sub-species coevolution in mutualistic symbiosis.</title>
        <authorList>
            <person name="Murfin K."/>
            <person name="Klassen J."/>
            <person name="Lee M."/>
            <person name="Forst S."/>
            <person name="Stock P."/>
            <person name="Goodrich-Blair H."/>
        </authorList>
    </citation>
    <scope>NUCLEOTIDE SEQUENCE [LARGE SCALE GENOMIC DNA]</scope>
    <source>
        <strain evidence="7">Puntauvense</strain>
    </source>
</reference>
<dbReference type="GO" id="GO:0000166">
    <property type="term" value="F:nucleotide binding"/>
    <property type="evidence" value="ECO:0007669"/>
    <property type="project" value="UniProtKB-KW"/>
</dbReference>
<comment type="caution">
    <text evidence="7">The sequence shown here is derived from an EMBL/GenBank/DDBJ whole genome shotgun (WGS) entry which is preliminary data.</text>
</comment>
<dbReference type="InterPro" id="IPR004843">
    <property type="entry name" value="Calcineurin-like_PHP"/>
</dbReference>
<gene>
    <name evidence="7" type="ORF">XBP1_650022</name>
</gene>
<evidence type="ECO:0000256" key="2">
    <source>
        <dbReference type="ARBA" id="ARBA00022525"/>
    </source>
</evidence>
<dbReference type="Pfam" id="PF00149">
    <property type="entry name" value="Metallophos"/>
    <property type="match status" value="1"/>
</dbReference>